<protein>
    <recommendedName>
        <fullName evidence="3">Ig-like domain-containing protein</fullName>
    </recommendedName>
</protein>
<dbReference type="PANTHER" id="PTHR35104:SF12">
    <property type="entry name" value="IG-LIKE DOMAIN-CONTAINING PROTEIN"/>
    <property type="match status" value="1"/>
</dbReference>
<comment type="caution">
    <text evidence="1">The sequence shown here is derived from an EMBL/GenBank/DDBJ whole genome shotgun (WGS) entry which is preliminary data.</text>
</comment>
<dbReference type="Proteomes" id="UP000823674">
    <property type="component" value="Chromosome A03"/>
</dbReference>
<organism evidence="1 2">
    <name type="scientific">Brassica rapa subsp. trilocularis</name>
    <dbReference type="NCBI Taxonomy" id="1813537"/>
    <lineage>
        <taxon>Eukaryota</taxon>
        <taxon>Viridiplantae</taxon>
        <taxon>Streptophyta</taxon>
        <taxon>Embryophyta</taxon>
        <taxon>Tracheophyta</taxon>
        <taxon>Spermatophyta</taxon>
        <taxon>Magnoliopsida</taxon>
        <taxon>eudicotyledons</taxon>
        <taxon>Gunneridae</taxon>
        <taxon>Pentapetalae</taxon>
        <taxon>rosids</taxon>
        <taxon>malvids</taxon>
        <taxon>Brassicales</taxon>
        <taxon>Brassicaceae</taxon>
        <taxon>Brassiceae</taxon>
        <taxon>Brassica</taxon>
    </lineage>
</organism>
<dbReference type="PANTHER" id="PTHR35104">
    <property type="entry name" value="OS03G0807000 PROTEIN"/>
    <property type="match status" value="1"/>
</dbReference>
<dbReference type="EMBL" id="JADBGQ010000003">
    <property type="protein sequence ID" value="KAG5403756.1"/>
    <property type="molecule type" value="Genomic_DNA"/>
</dbReference>
<evidence type="ECO:0000313" key="1">
    <source>
        <dbReference type="EMBL" id="KAG5403756.1"/>
    </source>
</evidence>
<name>A0ABQ7MYI1_BRACM</name>
<evidence type="ECO:0000313" key="2">
    <source>
        <dbReference type="Proteomes" id="UP000823674"/>
    </source>
</evidence>
<proteinExistence type="predicted"/>
<gene>
    <name evidence="1" type="primary">A03g501780.1_BraROA</name>
    <name evidence="1" type="ORF">IGI04_009875</name>
</gene>
<reference evidence="1 2" key="1">
    <citation type="submission" date="2021-03" db="EMBL/GenBank/DDBJ databases">
        <authorList>
            <person name="King G.J."/>
            <person name="Bancroft I."/>
            <person name="Baten A."/>
            <person name="Bloomfield J."/>
            <person name="Borpatragohain P."/>
            <person name="He Z."/>
            <person name="Irish N."/>
            <person name="Irwin J."/>
            <person name="Liu K."/>
            <person name="Mauleon R.P."/>
            <person name="Moore J."/>
            <person name="Morris R."/>
            <person name="Ostergaard L."/>
            <person name="Wang B."/>
            <person name="Wells R."/>
        </authorList>
    </citation>
    <scope>NUCLEOTIDE SEQUENCE [LARGE SCALE GENOMIC DNA]</scope>
    <source>
        <strain evidence="1">R-o-18</strain>
        <tissue evidence="1">Leaf</tissue>
    </source>
</reference>
<keyword evidence="2" id="KW-1185">Reference proteome</keyword>
<evidence type="ECO:0008006" key="3">
    <source>
        <dbReference type="Google" id="ProtNLM"/>
    </source>
</evidence>
<accession>A0ABQ7MYI1</accession>
<sequence>MVFRGDTVMSVAHFSADIFQRWIPASERIRSGEMLQLVCCFPLQELGRFVAWFWNYICVPPPEILYYERSSSSSSSSIVNSQNYYHLHLEFEKFNGIQFRINVVWQQWLGLRRVWAFSSMISLF</sequence>